<evidence type="ECO:0000313" key="3">
    <source>
        <dbReference type="Proteomes" id="UP000076088"/>
    </source>
</evidence>
<gene>
    <name evidence="2" type="ORF">ATM17_01045</name>
</gene>
<evidence type="ECO:0000313" key="2">
    <source>
        <dbReference type="EMBL" id="AMU87633.1"/>
    </source>
</evidence>
<evidence type="ECO:0000256" key="1">
    <source>
        <dbReference type="SAM" id="SignalP"/>
    </source>
</evidence>
<sequence length="111" mass="12033">MLFTTLLLAAMAPSPTAAVDTTRVAFTKCLNTAMKKGLDDKITAAEFEMSVKSVCETERAAFRTAVIALNRSGGDSEADAAENADMQVDDYHANFVDKFKDYSENNSRPGE</sequence>
<dbReference type="RefSeq" id="WP_054724150.1">
    <property type="nucleotide sequence ID" value="NZ_CP009429.1"/>
</dbReference>
<name>A0AAC9ATT7_SPHMC</name>
<proteinExistence type="predicted"/>
<feature type="signal peptide" evidence="1">
    <location>
        <begin position="1"/>
        <end position="17"/>
    </location>
</feature>
<feature type="chain" id="PRO_5042129464" evidence="1">
    <location>
        <begin position="18"/>
        <end position="111"/>
    </location>
</feature>
<dbReference type="KEGG" id="smaz:LH19_01055"/>
<protein>
    <submittedName>
        <fullName evidence="2">Uncharacterized protein</fullName>
    </submittedName>
</protein>
<dbReference type="AlphaFoldDB" id="A0AAC9ATT7"/>
<dbReference type="EMBL" id="CP013344">
    <property type="protein sequence ID" value="AMU87633.1"/>
    <property type="molecule type" value="Genomic_DNA"/>
</dbReference>
<dbReference type="Proteomes" id="UP000076088">
    <property type="component" value="Chromosome"/>
</dbReference>
<organism evidence="2 3">
    <name type="scientific">Sphingopyxis macrogoltabida</name>
    <name type="common">Sphingomonas macrogoltabidus</name>
    <dbReference type="NCBI Taxonomy" id="33050"/>
    <lineage>
        <taxon>Bacteria</taxon>
        <taxon>Pseudomonadati</taxon>
        <taxon>Pseudomonadota</taxon>
        <taxon>Alphaproteobacteria</taxon>
        <taxon>Sphingomonadales</taxon>
        <taxon>Sphingomonadaceae</taxon>
        <taxon>Sphingopyxis</taxon>
    </lineage>
</organism>
<reference evidence="3" key="1">
    <citation type="submission" date="2015-11" db="EMBL/GenBank/DDBJ databases">
        <title>Complete genome sequence of a polyethylene-glycol degrader Sphingopyxis macrogoltabida 203N (NBRC 111659).</title>
        <authorList>
            <person name="Yoshiyuki O."/>
            <person name="Shouta N."/>
            <person name="Nagata Y."/>
            <person name="Numata M."/>
            <person name="Tsuchikane K."/>
            <person name="Hosoyama A."/>
            <person name="Yamazoe A."/>
            <person name="Tsuda M."/>
            <person name="Fujita N."/>
            <person name="Kawai F."/>
        </authorList>
    </citation>
    <scope>NUCLEOTIDE SEQUENCE [LARGE SCALE GENOMIC DNA]</scope>
    <source>
        <strain evidence="3">203N</strain>
    </source>
</reference>
<keyword evidence="3" id="KW-1185">Reference proteome</keyword>
<keyword evidence="1" id="KW-0732">Signal</keyword>
<accession>A0AAC9ATT7</accession>
<reference evidence="2 3" key="2">
    <citation type="journal article" date="2016" name="Genome Announc.">
        <title>Complete Genome Sequence of Sphingopyxis macrogoltabida Strain 203N (NBRC 111659), a Polyethylene Glycol Degrader.</title>
        <authorList>
            <person name="Ohtsubo Y."/>
            <person name="Nonoyama S."/>
            <person name="Nagata Y."/>
            <person name="Numata M."/>
            <person name="Tsuchikane K."/>
            <person name="Hosoyama A."/>
            <person name="Yamazoe A."/>
            <person name="Tsuda M."/>
            <person name="Fujita N."/>
            <person name="Kawai F."/>
        </authorList>
    </citation>
    <scope>NUCLEOTIDE SEQUENCE [LARGE SCALE GENOMIC DNA]</scope>
    <source>
        <strain evidence="2 3">203N</strain>
    </source>
</reference>